<comment type="caution">
    <text evidence="3">The sequence shown here is derived from an EMBL/GenBank/DDBJ whole genome shotgun (WGS) entry which is preliminary data.</text>
</comment>
<keyword evidence="3" id="KW-0969">Cilium</keyword>
<keyword evidence="3" id="KW-0282">Flagellum</keyword>
<feature type="region of interest" description="Disordered" evidence="1">
    <location>
        <begin position="348"/>
        <end position="369"/>
    </location>
</feature>
<gene>
    <name evidence="3" type="ORF">JYA64_11110</name>
</gene>
<dbReference type="InterPro" id="IPR038610">
    <property type="entry name" value="FliK-like_C_sf"/>
</dbReference>
<keyword evidence="3" id="KW-0966">Cell projection</keyword>
<evidence type="ECO:0000256" key="1">
    <source>
        <dbReference type="SAM" id="MobiDB-lite"/>
    </source>
</evidence>
<evidence type="ECO:0000313" key="3">
    <source>
        <dbReference type="EMBL" id="MBN3545844.1"/>
    </source>
</evidence>
<evidence type="ECO:0000259" key="2">
    <source>
        <dbReference type="Pfam" id="PF02120"/>
    </source>
</evidence>
<name>A0ABS2ZER4_9BACL</name>
<feature type="compositionally biased region" description="Basic and acidic residues" evidence="1">
    <location>
        <begin position="354"/>
        <end position="366"/>
    </location>
</feature>
<evidence type="ECO:0000313" key="4">
    <source>
        <dbReference type="Proteomes" id="UP001319060"/>
    </source>
</evidence>
<sequence>MQAVVTMTAVPTLVSTSQTPVSKSSSSFSQVLASTGTGEMKEENSANLGDIIFSLFSESDLNSFWKMEAKDAESVESLLEGLPLEVKEAIEELLQEQFNFSEAAAHPTPEFKLAMLLQMMFNDQQEILPPSDKKHLNEVLEKWFPGVKLDQKEPLTKQVEQIFGQVTKLLKEQSAYDKSTFLKVMENLTTASKVQSFAEQAFQRYVPTKQAESAVSSIKEMQNFQSPLSPIEQWTLKVPVSQGDGQKEQFVRDVQQIISRGKLLVTETGFTKLQIRLTPEHLGTIEIHLTQKHGEIAAKIIASSHGAKDALDGQLTQLKQAFAGQNIEFEKVEVFFQGEEQTFEFHDQGNQSFEEQKQSDENKTDDTEMENLSFEEQLSQLVLNEKV</sequence>
<dbReference type="InterPro" id="IPR021136">
    <property type="entry name" value="Flagellar_hook_control-like_C"/>
</dbReference>
<feature type="domain" description="Flagellar hook-length control protein-like C-terminal" evidence="2">
    <location>
        <begin position="269"/>
        <end position="341"/>
    </location>
</feature>
<accession>A0ABS2ZER4</accession>
<reference evidence="3 4" key="1">
    <citation type="submission" date="2021-01" db="EMBL/GenBank/DDBJ databases">
        <title>Genome Sequencing of Type Strains.</title>
        <authorList>
            <person name="Lemaire J.F."/>
            <person name="Inderbitzin P."/>
            <person name="Collins S.B."/>
            <person name="Wespe N."/>
            <person name="Knight-Connoni V."/>
        </authorList>
    </citation>
    <scope>NUCLEOTIDE SEQUENCE [LARGE SCALE GENOMIC DNA]</scope>
    <source>
        <strain evidence="3 4">DSM 14730</strain>
    </source>
</reference>
<dbReference type="CDD" id="cd17470">
    <property type="entry name" value="T3SS_Flik_C"/>
    <property type="match status" value="1"/>
</dbReference>
<dbReference type="Pfam" id="PF02120">
    <property type="entry name" value="Flg_hook"/>
    <property type="match status" value="1"/>
</dbReference>
<dbReference type="Gene3D" id="3.30.750.140">
    <property type="match status" value="1"/>
</dbReference>
<dbReference type="RefSeq" id="WP_188402689.1">
    <property type="nucleotide sequence ID" value="NZ_BMCE01000002.1"/>
</dbReference>
<dbReference type="EMBL" id="JAFHKS010000043">
    <property type="protein sequence ID" value="MBN3545844.1"/>
    <property type="molecule type" value="Genomic_DNA"/>
</dbReference>
<proteinExistence type="predicted"/>
<protein>
    <submittedName>
        <fullName evidence="3">Flagellar hook-length control protein FliK</fullName>
    </submittedName>
</protein>
<dbReference type="Proteomes" id="UP001319060">
    <property type="component" value="Unassembled WGS sequence"/>
</dbReference>
<organism evidence="3 4">
    <name type="scientific">Fictibacillus barbaricus</name>
    <dbReference type="NCBI Taxonomy" id="182136"/>
    <lineage>
        <taxon>Bacteria</taxon>
        <taxon>Bacillati</taxon>
        <taxon>Bacillota</taxon>
        <taxon>Bacilli</taxon>
        <taxon>Bacillales</taxon>
        <taxon>Fictibacillaceae</taxon>
        <taxon>Fictibacillus</taxon>
    </lineage>
</organism>
<keyword evidence="4" id="KW-1185">Reference proteome</keyword>